<evidence type="ECO:0000256" key="6">
    <source>
        <dbReference type="ARBA" id="ARBA00023136"/>
    </source>
</evidence>
<comment type="subcellular location">
    <subcellularLocation>
        <location evidence="1">Cell membrane</location>
    </subcellularLocation>
</comment>
<accession>A0A9L0IZM7</accession>
<keyword evidence="3" id="KW-0245">EGF-like domain</keyword>
<reference evidence="9" key="3">
    <citation type="submission" date="2025-09" db="UniProtKB">
        <authorList>
            <consortium name="Ensembl"/>
        </authorList>
    </citation>
    <scope>IDENTIFICATION</scope>
</reference>
<protein>
    <submittedName>
        <fullName evidence="9">Uncharacterized protein</fullName>
    </submittedName>
</protein>
<keyword evidence="7" id="KW-1015">Disulfide bond</keyword>
<keyword evidence="8" id="KW-0325">Glycoprotein</keyword>
<reference evidence="9" key="2">
    <citation type="submission" date="2025-08" db="UniProtKB">
        <authorList>
            <consortium name="Ensembl"/>
        </authorList>
    </citation>
    <scope>IDENTIFICATION</scope>
</reference>
<dbReference type="Ensembl" id="ENSEAST00005055987.1">
    <property type="protein sequence ID" value="ENSEASP00005046456.1"/>
    <property type="gene ID" value="ENSEASG00005006869.2"/>
</dbReference>
<dbReference type="PANTHER" id="PTHR24037">
    <property type="entry name" value="HEART DEVELOPMENT PROTEIN WITH EGF-LIKE DOMAINS 1"/>
    <property type="match status" value="1"/>
</dbReference>
<keyword evidence="4" id="KW-0732">Signal</keyword>
<evidence type="ECO:0000313" key="10">
    <source>
        <dbReference type="Proteomes" id="UP000694387"/>
    </source>
</evidence>
<name>A0A9L0IZM7_EQUAS</name>
<reference evidence="9 10" key="1">
    <citation type="journal article" date="2020" name="Nat. Commun.">
        <title>Donkey genomes provide new insights into domestication and selection for coat color.</title>
        <authorList>
            <person name="Wang"/>
            <person name="C."/>
            <person name="Li"/>
            <person name="H."/>
            <person name="Guo"/>
            <person name="Y."/>
            <person name="Huang"/>
            <person name="J."/>
            <person name="Sun"/>
            <person name="Y."/>
            <person name="Min"/>
            <person name="J."/>
            <person name="Wang"/>
            <person name="J."/>
            <person name="Fang"/>
            <person name="X."/>
            <person name="Zhao"/>
            <person name="Z."/>
            <person name="Wang"/>
            <person name="S."/>
            <person name="Zhang"/>
            <person name="Y."/>
            <person name="Liu"/>
            <person name="Q."/>
            <person name="Jiang"/>
            <person name="Q."/>
            <person name="Wang"/>
            <person name="X."/>
            <person name="Guo"/>
            <person name="Y."/>
            <person name="Yang"/>
            <person name="C."/>
            <person name="Wang"/>
            <person name="Y."/>
            <person name="Tian"/>
            <person name="F."/>
            <person name="Zhuang"/>
            <person name="G."/>
            <person name="Fan"/>
            <person name="Y."/>
            <person name="Gao"/>
            <person name="Q."/>
            <person name="Li"/>
            <person name="Y."/>
            <person name="Ju"/>
            <person name="Z."/>
            <person name="Li"/>
            <person name="J."/>
            <person name="Li"/>
            <person name="R."/>
            <person name="Hou"/>
            <person name="M."/>
            <person name="Yang"/>
            <person name="G."/>
            <person name="Liu"/>
            <person name="G."/>
            <person name="Liu"/>
            <person name="W."/>
            <person name="Guo"/>
            <person name="J."/>
            <person name="Pan"/>
            <person name="S."/>
            <person name="Fan"/>
            <person name="G."/>
            <person name="Zhang"/>
            <person name="W."/>
            <person name="Zhang"/>
            <person name="R."/>
            <person name="Yu"/>
            <person name="J."/>
            <person name="Zhang"/>
            <person name="X."/>
            <person name="Yin"/>
            <person name="Q."/>
            <person name="Ji"/>
            <person name="C."/>
            <person name="Jin"/>
            <person name="Y."/>
            <person name="Yue"/>
            <person name="G."/>
            <person name="Liu"/>
            <person name="M."/>
            <person name="Xu"/>
            <person name="J."/>
            <person name="Liu"/>
            <person name="S."/>
            <person name="Jordana"/>
            <person name="J."/>
            <person name="Noce"/>
            <person name="A."/>
            <person name="Amills"/>
            <person name="M."/>
            <person name="Wu"/>
            <person name="D.D."/>
            <person name="Li"/>
            <person name="S."/>
            <person name="Zhou"/>
            <person name="X. and Zhong"/>
            <person name="J."/>
        </authorList>
    </citation>
    <scope>NUCLEOTIDE SEQUENCE [LARGE SCALE GENOMIC DNA]</scope>
</reference>
<sequence length="141" mass="16327">MVYEVASYSKRALAGGGGLKFIHLHCFKYFLPHRKNKNDISKLIFKSGDFQMSPYAEYPKNPRSQEWGREAIEMHENGSTKNLLQMTDVYYSPTSVRNPELERNGLYPAYTGLPGSRHSCIFPGQYNPSFISDESRRRDYF</sequence>
<proteinExistence type="predicted"/>
<dbReference type="AlphaFoldDB" id="A0A9L0IZM7"/>
<keyword evidence="6" id="KW-0472">Membrane</keyword>
<keyword evidence="5" id="KW-0677">Repeat</keyword>
<evidence type="ECO:0000256" key="5">
    <source>
        <dbReference type="ARBA" id="ARBA00022737"/>
    </source>
</evidence>
<dbReference type="GO" id="GO:0005886">
    <property type="term" value="C:plasma membrane"/>
    <property type="evidence" value="ECO:0007669"/>
    <property type="project" value="UniProtKB-SubCell"/>
</dbReference>
<dbReference type="GO" id="GO:0007507">
    <property type="term" value="P:heart development"/>
    <property type="evidence" value="ECO:0007669"/>
    <property type="project" value="TreeGrafter"/>
</dbReference>
<dbReference type="Proteomes" id="UP000694387">
    <property type="component" value="Chromosome 5"/>
</dbReference>
<evidence type="ECO:0000256" key="7">
    <source>
        <dbReference type="ARBA" id="ARBA00023157"/>
    </source>
</evidence>
<evidence type="ECO:0000256" key="2">
    <source>
        <dbReference type="ARBA" id="ARBA00022475"/>
    </source>
</evidence>
<evidence type="ECO:0000256" key="4">
    <source>
        <dbReference type="ARBA" id="ARBA00022729"/>
    </source>
</evidence>
<organism evidence="9 10">
    <name type="scientific">Equus asinus</name>
    <name type="common">Donkey</name>
    <name type="synonym">Equus africanus asinus</name>
    <dbReference type="NCBI Taxonomy" id="9793"/>
    <lineage>
        <taxon>Eukaryota</taxon>
        <taxon>Metazoa</taxon>
        <taxon>Chordata</taxon>
        <taxon>Craniata</taxon>
        <taxon>Vertebrata</taxon>
        <taxon>Euteleostomi</taxon>
        <taxon>Mammalia</taxon>
        <taxon>Eutheria</taxon>
        <taxon>Laurasiatheria</taxon>
        <taxon>Perissodactyla</taxon>
        <taxon>Equidae</taxon>
        <taxon>Equus</taxon>
    </lineage>
</organism>
<evidence type="ECO:0000256" key="8">
    <source>
        <dbReference type="ARBA" id="ARBA00023180"/>
    </source>
</evidence>
<evidence type="ECO:0000313" key="9">
    <source>
        <dbReference type="Ensembl" id="ENSEASP00005046456.1"/>
    </source>
</evidence>
<keyword evidence="2" id="KW-1003">Cell membrane</keyword>
<evidence type="ECO:0000256" key="3">
    <source>
        <dbReference type="ARBA" id="ARBA00022536"/>
    </source>
</evidence>
<dbReference type="PANTHER" id="PTHR24037:SF3">
    <property type="entry name" value="PROTEIN HEG HOMOLOG 1"/>
    <property type="match status" value="1"/>
</dbReference>
<evidence type="ECO:0000256" key="1">
    <source>
        <dbReference type="ARBA" id="ARBA00004236"/>
    </source>
</evidence>
<keyword evidence="10" id="KW-1185">Reference proteome</keyword>
<dbReference type="GeneTree" id="ENSGT00710000106813"/>